<dbReference type="GO" id="GO:0005813">
    <property type="term" value="C:centrosome"/>
    <property type="evidence" value="ECO:0007669"/>
    <property type="project" value="TreeGrafter"/>
</dbReference>
<sequence length="872" mass="94136">MAATAAGRLFSLELLVDWVRLDIGLAPCARDPAVAFRLLDFPPLLVLPPAASAREPRSGTIDFGRGKACLLRLRPAALRRPRLRAVVLQLPEGPASAPCMVGACDILLVASQGRRGKYTLRGPAAESVGELALFYRLTDLGRFPPGVPELQGPLSLESISGSEAMEVWEPPTQETSKPCTREATVRCLQCASDVRHLEASEPCAKNTNSWSAGDSDPSAVQKTWKEAVLHSKASSGDMASAPCSPTPSRRTTSPLSPEDTELDFETNTFCPPPLYYTHLIQEKTPPARVEITIEPQRNGPEEPDDIYPETKPVGPPVHPVKHTKSAMEESPPVLLSPPQTQGPGAVNEVACPPQTEQITANAIRQLPLLNALLVELSLLCNQPVASPAQVHPHLAWLYRGEYKGPEPSAKSTSRSESKSNKLSVRESEKLGSLQPKKNPKGKRSEKISGSPPPRVAKGKLLYGLTNTLRLRLKQTNPDMLVVHEKREQYRKSQIQTGGPKFQVPSWKGKVPSLATQSQMPPQPPEEKSSNSNGSFAEGSNTSRQISACFDEPSTSEAVKRSQAVRKETAGQSENGTSDTWLDAGVGPMESIIPARFPPSHILGGASKMLVQSPRLSQQDPAVDQTVEEGRDSTHIKVMDLVTSDAGVNRAASRDSSCRSISELEYQDELASPCYSEDFCMTENNSTSLLAPGSSTGAENAQHGSQASKSSEARLSTRKNSSELSMPSPPFSAGSPVCSHKLSRILKTPCRSLEEASSSSTSDFSSQWTNEKENQADALSTGSSKVMRTGRDSSTKLKGGAGLRSSEKSQSPRTSQVSSYEPSNLSELELKGFDNSESADFQEEEDDLGPLNFSKQCRDICELVINKLPGYTV</sequence>
<keyword evidence="4" id="KW-1185">Reference proteome</keyword>
<dbReference type="Proteomes" id="UP001488838">
    <property type="component" value="Unassembled WGS sequence"/>
</dbReference>
<dbReference type="GO" id="GO:0030496">
    <property type="term" value="C:midbody"/>
    <property type="evidence" value="ECO:0007669"/>
    <property type="project" value="TreeGrafter"/>
</dbReference>
<feature type="region of interest" description="Disordered" evidence="1">
    <location>
        <begin position="489"/>
        <end position="582"/>
    </location>
</feature>
<evidence type="ECO:0000256" key="1">
    <source>
        <dbReference type="SAM" id="MobiDB-lite"/>
    </source>
</evidence>
<feature type="compositionally biased region" description="Basic and acidic residues" evidence="1">
    <location>
        <begin position="413"/>
        <end position="429"/>
    </location>
</feature>
<dbReference type="AlphaFoldDB" id="A0AAW0IP14"/>
<protein>
    <recommendedName>
        <fullName evidence="2">Microtubule-associated protein 10 C-terminal domain-containing protein</fullName>
    </recommendedName>
</protein>
<evidence type="ECO:0000313" key="4">
    <source>
        <dbReference type="Proteomes" id="UP001488838"/>
    </source>
</evidence>
<evidence type="ECO:0000259" key="2">
    <source>
        <dbReference type="Pfam" id="PF14925"/>
    </source>
</evidence>
<feature type="compositionally biased region" description="Polar residues" evidence="1">
    <location>
        <begin position="529"/>
        <end position="545"/>
    </location>
</feature>
<dbReference type="Pfam" id="PF14925">
    <property type="entry name" value="HPHLAWLY"/>
    <property type="match status" value="1"/>
</dbReference>
<dbReference type="GO" id="GO:0031122">
    <property type="term" value="P:cytoplasmic microtubule organization"/>
    <property type="evidence" value="ECO:0007669"/>
    <property type="project" value="TreeGrafter"/>
</dbReference>
<feature type="compositionally biased region" description="Polar residues" evidence="1">
    <location>
        <begin position="246"/>
        <end position="255"/>
    </location>
</feature>
<feature type="compositionally biased region" description="Polar residues" evidence="1">
    <location>
        <begin position="689"/>
        <end position="724"/>
    </location>
</feature>
<feature type="compositionally biased region" description="Low complexity" evidence="1">
    <location>
        <begin position="756"/>
        <end position="765"/>
    </location>
</feature>
<dbReference type="PANTHER" id="PTHR21831">
    <property type="entry name" value="MICROTUBULE-ASSOCIATED PROTEIN 10"/>
    <property type="match status" value="1"/>
</dbReference>
<dbReference type="GO" id="GO:0005881">
    <property type="term" value="C:cytoplasmic microtubule"/>
    <property type="evidence" value="ECO:0007669"/>
    <property type="project" value="TreeGrafter"/>
</dbReference>
<dbReference type="GO" id="GO:0097431">
    <property type="term" value="C:mitotic spindle pole"/>
    <property type="evidence" value="ECO:0007669"/>
    <property type="project" value="TreeGrafter"/>
</dbReference>
<dbReference type="EMBL" id="JBBHLL010000105">
    <property type="protein sequence ID" value="KAK7816157.1"/>
    <property type="molecule type" value="Genomic_DNA"/>
</dbReference>
<reference evidence="3 4" key="1">
    <citation type="journal article" date="2023" name="bioRxiv">
        <title>Conserved and derived expression patterns and positive selection on dental genes reveal complex evolutionary context of ever-growing rodent molars.</title>
        <authorList>
            <person name="Calamari Z.T."/>
            <person name="Song A."/>
            <person name="Cohen E."/>
            <person name="Akter M."/>
            <person name="Roy R.D."/>
            <person name="Hallikas O."/>
            <person name="Christensen M.M."/>
            <person name="Li P."/>
            <person name="Marangoni P."/>
            <person name="Jernvall J."/>
            <person name="Klein O.D."/>
        </authorList>
    </citation>
    <scope>NUCLEOTIDE SEQUENCE [LARGE SCALE GENOMIC DNA]</scope>
    <source>
        <strain evidence="3">V071</strain>
    </source>
</reference>
<feature type="region of interest" description="Disordered" evidence="1">
    <location>
        <begin position="689"/>
        <end position="736"/>
    </location>
</feature>
<gene>
    <name evidence="3" type="ORF">U0070_023640</name>
</gene>
<feature type="region of interest" description="Disordered" evidence="1">
    <location>
        <begin position="201"/>
        <end position="261"/>
    </location>
</feature>
<dbReference type="InterPro" id="IPR039302">
    <property type="entry name" value="MAP10"/>
</dbReference>
<dbReference type="GO" id="GO:0032467">
    <property type="term" value="P:positive regulation of cytokinesis"/>
    <property type="evidence" value="ECO:0007669"/>
    <property type="project" value="TreeGrafter"/>
</dbReference>
<feature type="region of interest" description="Disordered" evidence="1">
    <location>
        <begin position="404"/>
        <end position="460"/>
    </location>
</feature>
<name>A0AAW0IP14_MYOGA</name>
<dbReference type="GO" id="GO:1990023">
    <property type="term" value="C:mitotic spindle midzone"/>
    <property type="evidence" value="ECO:0007669"/>
    <property type="project" value="TreeGrafter"/>
</dbReference>
<feature type="compositionally biased region" description="Polar residues" evidence="1">
    <location>
        <begin position="776"/>
        <end position="785"/>
    </location>
</feature>
<proteinExistence type="predicted"/>
<evidence type="ECO:0000313" key="3">
    <source>
        <dbReference type="EMBL" id="KAK7816157.1"/>
    </source>
</evidence>
<accession>A0AAW0IP14</accession>
<feature type="domain" description="Microtubule-associated protein 10 C-terminal" evidence="2">
    <location>
        <begin position="243"/>
        <end position="871"/>
    </location>
</feature>
<dbReference type="GO" id="GO:0051256">
    <property type="term" value="P:mitotic spindle midzone assembly"/>
    <property type="evidence" value="ECO:0007669"/>
    <property type="project" value="TreeGrafter"/>
</dbReference>
<organism evidence="3 4">
    <name type="scientific">Myodes glareolus</name>
    <name type="common">Bank vole</name>
    <name type="synonym">Clethrionomys glareolus</name>
    <dbReference type="NCBI Taxonomy" id="447135"/>
    <lineage>
        <taxon>Eukaryota</taxon>
        <taxon>Metazoa</taxon>
        <taxon>Chordata</taxon>
        <taxon>Craniata</taxon>
        <taxon>Vertebrata</taxon>
        <taxon>Euteleostomi</taxon>
        <taxon>Mammalia</taxon>
        <taxon>Eutheria</taxon>
        <taxon>Euarchontoglires</taxon>
        <taxon>Glires</taxon>
        <taxon>Rodentia</taxon>
        <taxon>Myomorpha</taxon>
        <taxon>Muroidea</taxon>
        <taxon>Cricetidae</taxon>
        <taxon>Arvicolinae</taxon>
        <taxon>Myodes</taxon>
    </lineage>
</organism>
<feature type="region of interest" description="Disordered" evidence="1">
    <location>
        <begin position="749"/>
        <end position="848"/>
    </location>
</feature>
<feature type="compositionally biased region" description="Polar residues" evidence="1">
    <location>
        <begin position="807"/>
        <end position="825"/>
    </location>
</feature>
<dbReference type="GO" id="GO:0008017">
    <property type="term" value="F:microtubule binding"/>
    <property type="evidence" value="ECO:0007669"/>
    <property type="project" value="InterPro"/>
</dbReference>
<dbReference type="InterPro" id="IPR026679">
    <property type="entry name" value="MAP10_C-term"/>
</dbReference>
<feature type="compositionally biased region" description="Polar residues" evidence="1">
    <location>
        <begin position="569"/>
        <end position="579"/>
    </location>
</feature>
<dbReference type="PANTHER" id="PTHR21831:SF2">
    <property type="entry name" value="MICROTUBULE-ASSOCIATED PROTEIN 10"/>
    <property type="match status" value="1"/>
</dbReference>
<comment type="caution">
    <text evidence="3">The sequence shown here is derived from an EMBL/GenBank/DDBJ whole genome shotgun (WGS) entry which is preliminary data.</text>
</comment>